<evidence type="ECO:0000313" key="2">
    <source>
        <dbReference type="Proteomes" id="UP000000346"/>
    </source>
</evidence>
<proteinExistence type="predicted"/>
<dbReference type="InParanoid" id="D9PZX4"/>
<reference evidence="1 2" key="1">
    <citation type="journal article" date="2010" name="Appl. Environ. Microbiol.">
        <title>The genome sequence of the crenarchaeon Acidilobus saccharovorans supports a new order, Acidilobales, and suggests an important ecological role in terrestrial acidic hot springs.</title>
        <authorList>
            <person name="Mardanov A.V."/>
            <person name="Svetlitchnyi V.A."/>
            <person name="Beletsky A.V."/>
            <person name="Prokofeva M.I."/>
            <person name="Bonch-Osmolovskaya E.A."/>
            <person name="Ravin N.V."/>
            <person name="Skryabin K.G."/>
        </authorList>
    </citation>
    <scope>NUCLEOTIDE SEQUENCE [LARGE SCALE GENOMIC DNA]</scope>
    <source>
        <strain evidence="2">DSM 16705 / JCM 18335 / VKM B-2471 / 345-15</strain>
    </source>
</reference>
<evidence type="ECO:0000313" key="1">
    <source>
        <dbReference type="EMBL" id="ADL18612.1"/>
    </source>
</evidence>
<dbReference type="AlphaFoldDB" id="D9PZX4"/>
<dbReference type="EMBL" id="CP001742">
    <property type="protein sequence ID" value="ADL18612.1"/>
    <property type="molecule type" value="Genomic_DNA"/>
</dbReference>
<dbReference type="RefSeq" id="WP_013266124.1">
    <property type="nucleotide sequence ID" value="NC_014374.1"/>
</dbReference>
<sequence length="80" mass="9431">MPPASPDAIARKLIEMLKRRRPELEAVLDEMSKNREGQRELARAFSQAYEVYLKSLRLEEAFDFLVKYLETAYDDYSELD</sequence>
<protein>
    <submittedName>
        <fullName evidence="1">Uncharacterized protein</fullName>
    </submittedName>
</protein>
<dbReference type="KEGG" id="asc:ASAC_0205"/>
<dbReference type="OrthoDB" id="376847at2157"/>
<name>D9PZX4_ACIS3</name>
<dbReference type="Proteomes" id="UP000000346">
    <property type="component" value="Chromosome"/>
</dbReference>
<organism evidence="1 2">
    <name type="scientific">Acidilobus saccharovorans (strain DSM 16705 / JCM 18335 / VKM B-2471 / 345-15)</name>
    <dbReference type="NCBI Taxonomy" id="666510"/>
    <lineage>
        <taxon>Archaea</taxon>
        <taxon>Thermoproteota</taxon>
        <taxon>Thermoprotei</taxon>
        <taxon>Acidilobales</taxon>
        <taxon>Acidilobaceae</taxon>
        <taxon>Acidilobus</taxon>
    </lineage>
</organism>
<keyword evidence="2" id="KW-1185">Reference proteome</keyword>
<gene>
    <name evidence="1" type="ordered locus">ASAC_0205</name>
</gene>
<dbReference type="GeneID" id="9498424"/>
<accession>D9PZX4</accession>
<dbReference type="HOGENOM" id="CLU_2581179_0_0_2"/>